<evidence type="ECO:0000259" key="1">
    <source>
        <dbReference type="Pfam" id="PF08241"/>
    </source>
</evidence>
<feature type="domain" description="Methyltransferase type 11" evidence="1">
    <location>
        <begin position="84"/>
        <end position="176"/>
    </location>
</feature>
<keyword evidence="2" id="KW-0808">Transferase</keyword>
<proteinExistence type="predicted"/>
<name>A0A975RZ48_9BRAD</name>
<evidence type="ECO:0000313" key="3">
    <source>
        <dbReference type="Proteomes" id="UP000676951"/>
    </source>
</evidence>
<dbReference type="RefSeq" id="WP_215605834.1">
    <property type="nucleotide sequence ID" value="NZ_CP076136.1"/>
</dbReference>
<sequence length="295" mass="33675">MEQTGIKDKIRDWWANAPMTYAERHGDVEYTRSDGTREKVAFGSRRFYEVADERFYSWNTQLHLPGQPFGKIFPYDRYRGKRVLEVGCGMGCMAMNWARNGANVTAVDLNPVAIQQTRQRFALFGLEGSINEADGELLPFEDATFDYVYSWGVLHHSPNARKSIAELLRVLKPGGQAGVMLYHRNSILFDYTVRWVEGFINMENVFLDETELASRYGDGGREEGNPHTWPVTEGEVRSDLFAPYQNVNIAVLGADVPPILNTWRPNLASRMDQKKLDALASRRGWSLWITGDKRL</sequence>
<dbReference type="PANTHER" id="PTHR43591">
    <property type="entry name" value="METHYLTRANSFERASE"/>
    <property type="match status" value="1"/>
</dbReference>
<dbReference type="SUPFAM" id="SSF53335">
    <property type="entry name" value="S-adenosyl-L-methionine-dependent methyltransferases"/>
    <property type="match status" value="1"/>
</dbReference>
<keyword evidence="2" id="KW-0489">Methyltransferase</keyword>
<dbReference type="GO" id="GO:0032259">
    <property type="term" value="P:methylation"/>
    <property type="evidence" value="ECO:0007669"/>
    <property type="project" value="UniProtKB-KW"/>
</dbReference>
<dbReference type="AlphaFoldDB" id="A0A975RZ48"/>
<protein>
    <submittedName>
        <fullName evidence="2">Class I SAM-dependent methyltransferase</fullName>
    </submittedName>
</protein>
<dbReference type="GO" id="GO:0008757">
    <property type="term" value="F:S-adenosylmethionine-dependent methyltransferase activity"/>
    <property type="evidence" value="ECO:0007669"/>
    <property type="project" value="InterPro"/>
</dbReference>
<dbReference type="InterPro" id="IPR013216">
    <property type="entry name" value="Methyltransf_11"/>
</dbReference>
<dbReference type="CDD" id="cd02440">
    <property type="entry name" value="AdoMet_MTases"/>
    <property type="match status" value="1"/>
</dbReference>
<organism evidence="2 3">
    <name type="scientific">Bradyrhizobium sediminis</name>
    <dbReference type="NCBI Taxonomy" id="2840469"/>
    <lineage>
        <taxon>Bacteria</taxon>
        <taxon>Pseudomonadati</taxon>
        <taxon>Pseudomonadota</taxon>
        <taxon>Alphaproteobacteria</taxon>
        <taxon>Hyphomicrobiales</taxon>
        <taxon>Nitrobacteraceae</taxon>
        <taxon>Bradyrhizobium</taxon>
    </lineage>
</organism>
<accession>A0A975RZ48</accession>
<gene>
    <name evidence="2" type="ORF">KMZ93_09555</name>
</gene>
<reference evidence="2 3" key="1">
    <citation type="submission" date="2021-06" db="EMBL/GenBank/DDBJ databases">
        <title>Bradyrhizobium sp. S2-11-4 Genome sequencing.</title>
        <authorList>
            <person name="Jin L."/>
        </authorList>
    </citation>
    <scope>NUCLEOTIDE SEQUENCE [LARGE SCALE GENOMIC DNA]</scope>
    <source>
        <strain evidence="2 3">S2-11-4</strain>
    </source>
</reference>
<dbReference type="InterPro" id="IPR029063">
    <property type="entry name" value="SAM-dependent_MTases_sf"/>
</dbReference>
<dbReference type="Pfam" id="PF08241">
    <property type="entry name" value="Methyltransf_11"/>
    <property type="match status" value="1"/>
</dbReference>
<dbReference type="Gene3D" id="3.40.50.150">
    <property type="entry name" value="Vaccinia Virus protein VP39"/>
    <property type="match status" value="1"/>
</dbReference>
<keyword evidence="3" id="KW-1185">Reference proteome</keyword>
<dbReference type="EMBL" id="CP076136">
    <property type="protein sequence ID" value="QWG25094.1"/>
    <property type="molecule type" value="Genomic_DNA"/>
</dbReference>
<evidence type="ECO:0000313" key="2">
    <source>
        <dbReference type="EMBL" id="QWG25094.1"/>
    </source>
</evidence>
<dbReference type="Proteomes" id="UP000676951">
    <property type="component" value="Chromosome"/>
</dbReference>